<evidence type="ECO:0000256" key="1">
    <source>
        <dbReference type="SAM" id="SignalP"/>
    </source>
</evidence>
<evidence type="ECO:0000313" key="3">
    <source>
        <dbReference type="EMBL" id="KAJ1132147.1"/>
    </source>
</evidence>
<feature type="chain" id="PRO_5043372710" description="TIL domain-containing protein" evidence="1">
    <location>
        <begin position="25"/>
        <end position="148"/>
    </location>
</feature>
<feature type="domain" description="TIL" evidence="2">
    <location>
        <begin position="37"/>
        <end position="78"/>
    </location>
</feature>
<protein>
    <recommendedName>
        <fullName evidence="2">TIL domain-containing protein</fullName>
    </recommendedName>
</protein>
<dbReference type="InterPro" id="IPR036084">
    <property type="entry name" value="Ser_inhib-like_sf"/>
</dbReference>
<proteinExistence type="predicted"/>
<gene>
    <name evidence="3" type="ORF">NDU88_010474</name>
</gene>
<dbReference type="SUPFAM" id="SSF57567">
    <property type="entry name" value="Serine protease inhibitors"/>
    <property type="match status" value="1"/>
</dbReference>
<feature type="signal peptide" evidence="1">
    <location>
        <begin position="1"/>
        <end position="24"/>
    </location>
</feature>
<dbReference type="AlphaFoldDB" id="A0AAV7PV12"/>
<reference evidence="3" key="1">
    <citation type="journal article" date="2022" name="bioRxiv">
        <title>Sequencing and chromosome-scale assembly of the giantPleurodeles waltlgenome.</title>
        <authorList>
            <person name="Brown T."/>
            <person name="Elewa A."/>
            <person name="Iarovenko S."/>
            <person name="Subramanian E."/>
            <person name="Araus A.J."/>
            <person name="Petzold A."/>
            <person name="Susuki M."/>
            <person name="Suzuki K.-i.T."/>
            <person name="Hayashi T."/>
            <person name="Toyoda A."/>
            <person name="Oliveira C."/>
            <person name="Osipova E."/>
            <person name="Leigh N.D."/>
            <person name="Simon A."/>
            <person name="Yun M.H."/>
        </authorList>
    </citation>
    <scope>NUCLEOTIDE SEQUENCE</scope>
    <source>
        <strain evidence="3">20211129_DDA</strain>
        <tissue evidence="3">Liver</tissue>
    </source>
</reference>
<keyword evidence="1" id="KW-0732">Signal</keyword>
<dbReference type="EMBL" id="JANPWB010000011">
    <property type="protein sequence ID" value="KAJ1132147.1"/>
    <property type="molecule type" value="Genomic_DNA"/>
</dbReference>
<dbReference type="Pfam" id="PF01826">
    <property type="entry name" value="TIL"/>
    <property type="match status" value="1"/>
</dbReference>
<dbReference type="CDD" id="cd19941">
    <property type="entry name" value="TIL"/>
    <property type="match status" value="1"/>
</dbReference>
<comment type="caution">
    <text evidence="3">The sequence shown here is derived from an EMBL/GenBank/DDBJ whole genome shotgun (WGS) entry which is preliminary data.</text>
</comment>
<keyword evidence="4" id="KW-1185">Reference proteome</keyword>
<evidence type="ECO:0000259" key="2">
    <source>
        <dbReference type="Pfam" id="PF01826"/>
    </source>
</evidence>
<dbReference type="Proteomes" id="UP001066276">
    <property type="component" value="Chromosome 7"/>
</dbReference>
<dbReference type="Gene3D" id="2.10.25.10">
    <property type="entry name" value="Laminin"/>
    <property type="match status" value="1"/>
</dbReference>
<name>A0AAV7PV12_PLEWA</name>
<organism evidence="3 4">
    <name type="scientific">Pleurodeles waltl</name>
    <name type="common">Iberian ribbed newt</name>
    <dbReference type="NCBI Taxonomy" id="8319"/>
    <lineage>
        <taxon>Eukaryota</taxon>
        <taxon>Metazoa</taxon>
        <taxon>Chordata</taxon>
        <taxon>Craniata</taxon>
        <taxon>Vertebrata</taxon>
        <taxon>Euteleostomi</taxon>
        <taxon>Amphibia</taxon>
        <taxon>Batrachia</taxon>
        <taxon>Caudata</taxon>
        <taxon>Salamandroidea</taxon>
        <taxon>Salamandridae</taxon>
        <taxon>Pleurodelinae</taxon>
        <taxon>Pleurodeles</taxon>
    </lineage>
</organism>
<accession>A0AAV7PV12</accession>
<sequence length="148" mass="16287">MVKHTYYLLGLAAVLIAMLGTIKCDDDDDGDDDDKKCDENMEFSPCGRSCQRTCQNISNMGPTKSCKEECKPGCSCVLGGWCPQLADGPIVTWELPDFYPTVYPEVKVLSQINKNVINPPSGWFAPESIEPLITVGRYGPLSCLDEND</sequence>
<dbReference type="InterPro" id="IPR002919">
    <property type="entry name" value="TIL_dom"/>
</dbReference>
<evidence type="ECO:0000313" key="4">
    <source>
        <dbReference type="Proteomes" id="UP001066276"/>
    </source>
</evidence>